<dbReference type="AlphaFoldDB" id="A0A0A9G9N3"/>
<evidence type="ECO:0000313" key="1">
    <source>
        <dbReference type="EMBL" id="JAE21805.1"/>
    </source>
</evidence>
<sequence length="28" mass="3401">MLCIAFTSVWTNGCWHQMNFLSYYNRTL</sequence>
<reference evidence="1" key="1">
    <citation type="submission" date="2014-09" db="EMBL/GenBank/DDBJ databases">
        <authorList>
            <person name="Magalhaes I.L.F."/>
            <person name="Oliveira U."/>
            <person name="Santos F.R."/>
            <person name="Vidigal T.H.D.A."/>
            <person name="Brescovit A.D."/>
            <person name="Santos A.J."/>
        </authorList>
    </citation>
    <scope>NUCLEOTIDE SEQUENCE</scope>
    <source>
        <tissue evidence="1">Shoot tissue taken approximately 20 cm above the soil surface</tissue>
    </source>
</reference>
<organism evidence="1">
    <name type="scientific">Arundo donax</name>
    <name type="common">Giant reed</name>
    <name type="synonym">Donax arundinaceus</name>
    <dbReference type="NCBI Taxonomy" id="35708"/>
    <lineage>
        <taxon>Eukaryota</taxon>
        <taxon>Viridiplantae</taxon>
        <taxon>Streptophyta</taxon>
        <taxon>Embryophyta</taxon>
        <taxon>Tracheophyta</taxon>
        <taxon>Spermatophyta</taxon>
        <taxon>Magnoliopsida</taxon>
        <taxon>Liliopsida</taxon>
        <taxon>Poales</taxon>
        <taxon>Poaceae</taxon>
        <taxon>PACMAD clade</taxon>
        <taxon>Arundinoideae</taxon>
        <taxon>Arundineae</taxon>
        <taxon>Arundo</taxon>
    </lineage>
</organism>
<name>A0A0A9G9N3_ARUDO</name>
<proteinExistence type="predicted"/>
<reference evidence="1" key="2">
    <citation type="journal article" date="2015" name="Data Brief">
        <title>Shoot transcriptome of the giant reed, Arundo donax.</title>
        <authorList>
            <person name="Barrero R.A."/>
            <person name="Guerrero F.D."/>
            <person name="Moolhuijzen P."/>
            <person name="Goolsby J.A."/>
            <person name="Tidwell J."/>
            <person name="Bellgard S.E."/>
            <person name="Bellgard M.I."/>
        </authorList>
    </citation>
    <scope>NUCLEOTIDE SEQUENCE</scope>
    <source>
        <tissue evidence="1">Shoot tissue taken approximately 20 cm above the soil surface</tissue>
    </source>
</reference>
<dbReference type="EMBL" id="GBRH01176091">
    <property type="protein sequence ID" value="JAE21805.1"/>
    <property type="molecule type" value="Transcribed_RNA"/>
</dbReference>
<accession>A0A0A9G9N3</accession>
<protein>
    <submittedName>
        <fullName evidence="1">Uncharacterized protein</fullName>
    </submittedName>
</protein>